<dbReference type="Gene3D" id="3.30.56.30">
    <property type="entry name" value="Signal recognition particle, SRP19-like subunit"/>
    <property type="match status" value="1"/>
</dbReference>
<evidence type="ECO:0000256" key="3">
    <source>
        <dbReference type="ARBA" id="ARBA00023135"/>
    </source>
</evidence>
<dbReference type="Pfam" id="PF01922">
    <property type="entry name" value="SRP19"/>
    <property type="match status" value="1"/>
</dbReference>
<dbReference type="SUPFAM" id="SSF69695">
    <property type="entry name" value="SRP19"/>
    <property type="match status" value="1"/>
</dbReference>
<evidence type="ECO:0000256" key="1">
    <source>
        <dbReference type="ARBA" id="ARBA00004496"/>
    </source>
</evidence>
<sequence>MGKKAGGRVRVKQIGGPKMPPNPLADLAIPPDEMIHLPPKPDSNSGFLIWPMGETFTMTYKNFCAIYPNYLDSEKTVKLGRRISKGDAVPEPTIQDIHEALVSLDIRHVIQPHKGYSRDGPSRWENPGRVLVDLEGAINTGVLEMSANGGYDIDDIPDMGDDDGDQIIEGKKGRGKKQLLRQVAQVMSGLPNRQNRLIEKRKMLEEEKLKADKEAATSGGEASGVGCNRKKKGKKKK</sequence>
<keyword evidence="3" id="KW-0733">Signal recognition particle</keyword>
<comment type="subcellular location">
    <subcellularLocation>
        <location evidence="1">Cytoplasm</location>
    </subcellularLocation>
</comment>
<feature type="region of interest" description="Disordered" evidence="5">
    <location>
        <begin position="209"/>
        <end position="237"/>
    </location>
</feature>
<gene>
    <name evidence="6" type="ORF">ACHAWU_001514</name>
</gene>
<accession>A0ABD3MNZ2</accession>
<dbReference type="AlphaFoldDB" id="A0ABD3MNZ2"/>
<evidence type="ECO:0000256" key="2">
    <source>
        <dbReference type="ARBA" id="ARBA00022490"/>
    </source>
</evidence>
<feature type="region of interest" description="Disordered" evidence="5">
    <location>
        <begin position="1"/>
        <end position="22"/>
    </location>
</feature>
<dbReference type="GO" id="GO:0005786">
    <property type="term" value="C:signal recognition particle, endoplasmic reticulum targeting"/>
    <property type="evidence" value="ECO:0007669"/>
    <property type="project" value="UniProtKB-KW"/>
</dbReference>
<feature type="compositionally biased region" description="Basic residues" evidence="5">
    <location>
        <begin position="228"/>
        <end position="237"/>
    </location>
</feature>
<comment type="caution">
    <text evidence="6">The sequence shown here is derived from an EMBL/GenBank/DDBJ whole genome shotgun (WGS) entry which is preliminary data.</text>
</comment>
<dbReference type="PANTHER" id="PTHR17453:SF0">
    <property type="entry name" value="SIGNAL RECOGNITION PARTICLE 19 KDA PROTEIN"/>
    <property type="match status" value="1"/>
</dbReference>
<evidence type="ECO:0000313" key="7">
    <source>
        <dbReference type="Proteomes" id="UP001530293"/>
    </source>
</evidence>
<evidence type="ECO:0000256" key="4">
    <source>
        <dbReference type="ARBA" id="ARBA00023274"/>
    </source>
</evidence>
<proteinExistence type="predicted"/>
<dbReference type="Proteomes" id="UP001530293">
    <property type="component" value="Unassembled WGS sequence"/>
</dbReference>
<reference evidence="6 7" key="1">
    <citation type="submission" date="2024-10" db="EMBL/GenBank/DDBJ databases">
        <title>Updated reference genomes for cyclostephanoid diatoms.</title>
        <authorList>
            <person name="Roberts W.R."/>
            <person name="Alverson A.J."/>
        </authorList>
    </citation>
    <scope>NUCLEOTIDE SEQUENCE [LARGE SCALE GENOMIC DNA]</scope>
    <source>
        <strain evidence="6 7">AJA232-27</strain>
    </source>
</reference>
<dbReference type="InterPro" id="IPR002778">
    <property type="entry name" value="Signal_recog_particle_SRP19"/>
</dbReference>
<dbReference type="PANTHER" id="PTHR17453">
    <property type="entry name" value="SIGNAL RECOGNITION PARTICLE 19 KD PROTEIN"/>
    <property type="match status" value="1"/>
</dbReference>
<evidence type="ECO:0000313" key="6">
    <source>
        <dbReference type="EMBL" id="KAL3764684.1"/>
    </source>
</evidence>
<keyword evidence="2" id="KW-0963">Cytoplasm</keyword>
<name>A0ABD3MNZ2_9STRA</name>
<dbReference type="EMBL" id="JALLBG020000102">
    <property type="protein sequence ID" value="KAL3764684.1"/>
    <property type="molecule type" value="Genomic_DNA"/>
</dbReference>
<protein>
    <submittedName>
        <fullName evidence="6">Uncharacterized protein</fullName>
    </submittedName>
</protein>
<feature type="compositionally biased region" description="Basic residues" evidence="5">
    <location>
        <begin position="1"/>
        <end position="11"/>
    </location>
</feature>
<evidence type="ECO:0000256" key="5">
    <source>
        <dbReference type="SAM" id="MobiDB-lite"/>
    </source>
</evidence>
<dbReference type="InterPro" id="IPR036521">
    <property type="entry name" value="SRP19-like_sf"/>
</dbReference>
<keyword evidence="4" id="KW-0687">Ribonucleoprotein</keyword>
<keyword evidence="7" id="KW-1185">Reference proteome</keyword>
<organism evidence="6 7">
    <name type="scientific">Discostella pseudostelligera</name>
    <dbReference type="NCBI Taxonomy" id="259834"/>
    <lineage>
        <taxon>Eukaryota</taxon>
        <taxon>Sar</taxon>
        <taxon>Stramenopiles</taxon>
        <taxon>Ochrophyta</taxon>
        <taxon>Bacillariophyta</taxon>
        <taxon>Coscinodiscophyceae</taxon>
        <taxon>Thalassiosirophycidae</taxon>
        <taxon>Stephanodiscales</taxon>
        <taxon>Stephanodiscaceae</taxon>
        <taxon>Discostella</taxon>
    </lineage>
</organism>